<protein>
    <submittedName>
        <fullName evidence="2">PIG-L family deacetylase</fullName>
    </submittedName>
</protein>
<dbReference type="GO" id="GO:0016811">
    <property type="term" value="F:hydrolase activity, acting on carbon-nitrogen (but not peptide) bonds, in linear amides"/>
    <property type="evidence" value="ECO:0007669"/>
    <property type="project" value="TreeGrafter"/>
</dbReference>
<organism evidence="2 3">
    <name type="scientific">Corynebacterium sanguinis</name>
    <dbReference type="NCBI Taxonomy" id="2594913"/>
    <lineage>
        <taxon>Bacteria</taxon>
        <taxon>Bacillati</taxon>
        <taxon>Actinomycetota</taxon>
        <taxon>Actinomycetes</taxon>
        <taxon>Mycobacteriales</taxon>
        <taxon>Corynebacteriaceae</taxon>
        <taxon>Corynebacterium</taxon>
    </lineage>
</organism>
<name>A0A6C1TWG1_9CORY</name>
<dbReference type="Pfam" id="PF02585">
    <property type="entry name" value="PIG-L"/>
    <property type="match status" value="1"/>
</dbReference>
<dbReference type="GO" id="GO:0016137">
    <property type="term" value="P:glycoside metabolic process"/>
    <property type="evidence" value="ECO:0007669"/>
    <property type="project" value="UniProtKB-ARBA"/>
</dbReference>
<gene>
    <name evidence="2" type="ORF">EKI59_07455</name>
</gene>
<evidence type="ECO:0000313" key="3">
    <source>
        <dbReference type="Proteomes" id="UP000336646"/>
    </source>
</evidence>
<evidence type="ECO:0000313" key="2">
    <source>
        <dbReference type="EMBL" id="TVS28167.1"/>
    </source>
</evidence>
<dbReference type="Proteomes" id="UP000336646">
    <property type="component" value="Unassembled WGS sequence"/>
</dbReference>
<sequence>MELKLEPTDSVLAVVAHPDDMEYGTSAAVAKWTSEGVEVNYLLLTHGEAGISGLDPQETARVRAKEQRDACDQVGVGDLTLLEFTDGLLEHTLELRKAIAAHIRRLKPTVLLTQNFDVFAPWGINQADHRVTGLATIDAARDAANEWLYPELGEKHQATKLLIANPAEPNCAVRIGEGDLQRGVASLTQHRDYLRALPDHPAPEEIVGGAARGGGEFLGVDDAIAFAVYDL</sequence>
<reference evidence="2 3" key="1">
    <citation type="submission" date="2018-12" db="EMBL/GenBank/DDBJ databases">
        <title>Corynebacterium sanguinis sp. nov., a clinically-associated and environmental corynebacterium.</title>
        <authorList>
            <person name="Gonzales-Siles L."/>
            <person name="Jaen-Luchoro D."/>
            <person name="Cardew S."/>
            <person name="Inganas E."/>
            <person name="Ohlen M."/>
            <person name="Jensie-Markopolous S."/>
            <person name="Pinyeiro-Iglesias B."/>
            <person name="Molin K."/>
            <person name="Skovbjerg S."/>
            <person name="Svensson-Stadler L."/>
            <person name="Funke G."/>
            <person name="Moore E.R.B."/>
        </authorList>
    </citation>
    <scope>NUCLEOTIDE SEQUENCE [LARGE SCALE GENOMIC DNA]</scope>
    <source>
        <strain evidence="2 3">58734</strain>
    </source>
</reference>
<dbReference type="OrthoDB" id="3514174at2"/>
<dbReference type="RefSeq" id="WP_144317679.1">
    <property type="nucleotide sequence ID" value="NZ_CP038157.1"/>
</dbReference>
<evidence type="ECO:0000256" key="1">
    <source>
        <dbReference type="ARBA" id="ARBA00022833"/>
    </source>
</evidence>
<accession>A0A6C1TWG1</accession>
<dbReference type="InterPro" id="IPR024078">
    <property type="entry name" value="LmbE-like_dom_sf"/>
</dbReference>
<proteinExistence type="predicted"/>
<dbReference type="GeneID" id="74901592"/>
<dbReference type="AlphaFoldDB" id="A0A6C1TWG1"/>
<dbReference type="SUPFAM" id="SSF102588">
    <property type="entry name" value="LmbE-like"/>
    <property type="match status" value="1"/>
</dbReference>
<dbReference type="PANTHER" id="PTHR12993:SF28">
    <property type="entry name" value="LMBE FAMILY PROTEIN"/>
    <property type="match status" value="1"/>
</dbReference>
<comment type="caution">
    <text evidence="2">The sequence shown here is derived from an EMBL/GenBank/DDBJ whole genome shotgun (WGS) entry which is preliminary data.</text>
</comment>
<keyword evidence="1" id="KW-0862">Zinc</keyword>
<dbReference type="EMBL" id="RXIR01000014">
    <property type="protein sequence ID" value="TVS28167.1"/>
    <property type="molecule type" value="Genomic_DNA"/>
</dbReference>
<dbReference type="InterPro" id="IPR003737">
    <property type="entry name" value="GlcNAc_PI_deacetylase-related"/>
</dbReference>
<dbReference type="Gene3D" id="3.40.50.10320">
    <property type="entry name" value="LmbE-like"/>
    <property type="match status" value="1"/>
</dbReference>
<dbReference type="PANTHER" id="PTHR12993">
    <property type="entry name" value="N-ACETYLGLUCOSAMINYL-PHOSPHATIDYLINOSITOL DE-N-ACETYLASE-RELATED"/>
    <property type="match status" value="1"/>
</dbReference>